<dbReference type="AlphaFoldDB" id="A0A059B8D8"/>
<name>A0A059B8D8_EUCGR</name>
<dbReference type="EMBL" id="KK198760">
    <property type="protein sequence ID" value="KCW62388.1"/>
    <property type="molecule type" value="Genomic_DNA"/>
</dbReference>
<protein>
    <submittedName>
        <fullName evidence="2">Uncharacterized protein</fullName>
    </submittedName>
</protein>
<proteinExistence type="predicted"/>
<dbReference type="Gramene" id="KCW62388">
    <property type="protein sequence ID" value="KCW62388"/>
    <property type="gene ID" value="EUGRSUZ_H05038"/>
</dbReference>
<evidence type="ECO:0000313" key="2">
    <source>
        <dbReference type="EMBL" id="KCW62388.1"/>
    </source>
</evidence>
<sequence length="102" mass="11136">MFGQQLLKPQKQQHQRGWKYRGAGREQRRKDEELFGSSPVQWISGTHQGLHSQGSVRVGCSSSWLGAAAVTGNAGAGRRGAWPCLGWAVVAAVLSHRARVQE</sequence>
<feature type="region of interest" description="Disordered" evidence="1">
    <location>
        <begin position="1"/>
        <end position="31"/>
    </location>
</feature>
<dbReference type="InParanoid" id="A0A059B8D8"/>
<accession>A0A059B8D8</accession>
<gene>
    <name evidence="2" type="ORF">EUGRSUZ_H05038</name>
</gene>
<evidence type="ECO:0000256" key="1">
    <source>
        <dbReference type="SAM" id="MobiDB-lite"/>
    </source>
</evidence>
<feature type="compositionally biased region" description="Low complexity" evidence="1">
    <location>
        <begin position="1"/>
        <end position="10"/>
    </location>
</feature>
<reference evidence="2" key="1">
    <citation type="submission" date="2013-07" db="EMBL/GenBank/DDBJ databases">
        <title>The genome of Eucalyptus grandis.</title>
        <authorList>
            <person name="Schmutz J."/>
            <person name="Hayes R."/>
            <person name="Myburg A."/>
            <person name="Tuskan G."/>
            <person name="Grattapaglia D."/>
            <person name="Rokhsar D.S."/>
        </authorList>
    </citation>
    <scope>NUCLEOTIDE SEQUENCE</scope>
    <source>
        <tissue evidence="2">Leaf extractions</tissue>
    </source>
</reference>
<organism evidence="2">
    <name type="scientific">Eucalyptus grandis</name>
    <name type="common">Flooded gum</name>
    <dbReference type="NCBI Taxonomy" id="71139"/>
    <lineage>
        <taxon>Eukaryota</taxon>
        <taxon>Viridiplantae</taxon>
        <taxon>Streptophyta</taxon>
        <taxon>Embryophyta</taxon>
        <taxon>Tracheophyta</taxon>
        <taxon>Spermatophyta</taxon>
        <taxon>Magnoliopsida</taxon>
        <taxon>eudicotyledons</taxon>
        <taxon>Gunneridae</taxon>
        <taxon>Pentapetalae</taxon>
        <taxon>rosids</taxon>
        <taxon>malvids</taxon>
        <taxon>Myrtales</taxon>
        <taxon>Myrtaceae</taxon>
        <taxon>Myrtoideae</taxon>
        <taxon>Eucalypteae</taxon>
        <taxon>Eucalyptus</taxon>
    </lineage>
</organism>